<dbReference type="InterPro" id="IPR014619">
    <property type="entry name" value="Deoxycytidylate_hydroxyMease"/>
</dbReference>
<dbReference type="KEGG" id="vg:65112617"/>
<organism evidence="5 6">
    <name type="scientific">Erwinia phage Cronus</name>
    <dbReference type="NCBI Taxonomy" id="2163633"/>
    <lineage>
        <taxon>Viruses</taxon>
        <taxon>Duplodnaviria</taxon>
        <taxon>Heunggongvirae</taxon>
        <taxon>Uroviricota</taxon>
        <taxon>Caudoviricetes</taxon>
        <taxon>Pantevenvirales</taxon>
        <taxon>Straboviridae</taxon>
        <taxon>Tevenvirinae</taxon>
        <taxon>Risoevirus</taxon>
        <taxon>Risoevirus cronus</taxon>
        <taxon>Roskildevirus cronus</taxon>
    </lineage>
</organism>
<evidence type="ECO:0000313" key="6">
    <source>
        <dbReference type="Proteomes" id="UP000246316"/>
    </source>
</evidence>
<dbReference type="PIRSF" id="PIRSF036750">
    <property type="entry name" value="dCMP_HMase"/>
    <property type="match status" value="1"/>
</dbReference>
<dbReference type="InterPro" id="IPR023451">
    <property type="entry name" value="Thymidate_synth/dCMP_Mease_dom"/>
</dbReference>
<name>A0A2S1GM66_9CAUD</name>
<dbReference type="InterPro" id="IPR036926">
    <property type="entry name" value="Thymidate_synth/dCMP_Mease_sf"/>
</dbReference>
<dbReference type="GO" id="GO:0032259">
    <property type="term" value="P:methylation"/>
    <property type="evidence" value="ECO:0007669"/>
    <property type="project" value="UniProtKB-KW"/>
</dbReference>
<protein>
    <submittedName>
        <fullName evidence="5">dCMP hydroxymethylase</fullName>
    </submittedName>
</protein>
<dbReference type="GO" id="GO:0047153">
    <property type="term" value="F:deoxycytidylate 5-hydroxymethyltransferase activity"/>
    <property type="evidence" value="ECO:0007669"/>
    <property type="project" value="InterPro"/>
</dbReference>
<dbReference type="Gene3D" id="3.30.572.10">
    <property type="entry name" value="Thymidylate synthase/dCMP hydroxymethylase domain"/>
    <property type="match status" value="1"/>
</dbReference>
<accession>A0A2S1GM66</accession>
<proteinExistence type="inferred from homology"/>
<dbReference type="RefSeq" id="YP_010094983.1">
    <property type="nucleotide sequence ID" value="NC_055743.1"/>
</dbReference>
<evidence type="ECO:0000256" key="2">
    <source>
        <dbReference type="ARBA" id="ARBA00022679"/>
    </source>
</evidence>
<evidence type="ECO:0000259" key="4">
    <source>
        <dbReference type="Pfam" id="PF00303"/>
    </source>
</evidence>
<keyword evidence="6" id="KW-1185">Reference proteome</keyword>
<comment type="similarity">
    <text evidence="1">Belongs to the thymidylate synthase family.</text>
</comment>
<feature type="domain" description="Thymidylate synthase/dCMP hydroxymethylase" evidence="4">
    <location>
        <begin position="25"/>
        <end position="231"/>
    </location>
</feature>
<evidence type="ECO:0000313" key="5">
    <source>
        <dbReference type="EMBL" id="AWD90475.1"/>
    </source>
</evidence>
<keyword evidence="2" id="KW-0808">Transferase</keyword>
<dbReference type="Pfam" id="PF00303">
    <property type="entry name" value="Thymidylat_synt"/>
    <property type="match status" value="1"/>
</dbReference>
<dbReference type="SUPFAM" id="SSF55831">
    <property type="entry name" value="Thymidylate synthase/dCMP hydroxymethylase"/>
    <property type="match status" value="1"/>
</dbReference>
<dbReference type="GeneID" id="65112617"/>
<evidence type="ECO:0000256" key="3">
    <source>
        <dbReference type="PIRSR" id="PIRSR036750-1"/>
    </source>
</evidence>
<sequence>MFGIGIKDNTIEDVRDDFAERLALGMFTTDKSGVKTLEIINANFIADSDAIFGKVNHDYVQRELEWYDSQSLNVHDIPGGTPEIWERVSSDKGEINSNYGWAIYSEENGNQYDNVLRKLIANPDTRHGQMIYTRPTMHVDSSRDGMSDFMCTSNVQYMIRDGMLITCVYMRSNDSIFGYRNDWHWQNTVSRRLVKDLNDAGVEVEMGEIYWNAASLHIYERHFYLVDHYLNTGESHVLKKDYKGEYA</sequence>
<reference evidence="5" key="1">
    <citation type="submission" date="2018-03" db="EMBL/GenBank/DDBJ databases">
        <title>Phage therapy in agriculture - a green tech approach to combat plant pathogenic bacteria.</title>
        <authorList>
            <person name="Carstens A.B."/>
            <person name="Djurhuus A.M."/>
            <person name="Hansen L.H."/>
        </authorList>
    </citation>
    <scope>NUCLEOTIDE SEQUENCE [LARGE SCALE GENOMIC DNA]</scope>
</reference>
<dbReference type="EMBL" id="MH059636">
    <property type="protein sequence ID" value="AWD90475.1"/>
    <property type="molecule type" value="Genomic_DNA"/>
</dbReference>
<feature type="active site" evidence="3">
    <location>
        <position position="151"/>
    </location>
</feature>
<dbReference type="Proteomes" id="UP000246316">
    <property type="component" value="Segment"/>
</dbReference>
<dbReference type="GO" id="GO:0008168">
    <property type="term" value="F:methyltransferase activity"/>
    <property type="evidence" value="ECO:0007669"/>
    <property type="project" value="UniProtKB-KW"/>
</dbReference>
<evidence type="ECO:0000256" key="1">
    <source>
        <dbReference type="ARBA" id="ARBA00009972"/>
    </source>
</evidence>